<proteinExistence type="predicted"/>
<keyword evidence="3" id="KW-1185">Reference proteome</keyword>
<evidence type="ECO:0000256" key="1">
    <source>
        <dbReference type="SAM" id="MobiDB-lite"/>
    </source>
</evidence>
<dbReference type="AlphaFoldDB" id="A0A9P9EZF6"/>
<dbReference type="EMBL" id="JAGMUV010000007">
    <property type="protein sequence ID" value="KAH7148393.1"/>
    <property type="molecule type" value="Genomic_DNA"/>
</dbReference>
<evidence type="ECO:0000313" key="2">
    <source>
        <dbReference type="EMBL" id="KAH7148393.1"/>
    </source>
</evidence>
<organism evidence="2 3">
    <name type="scientific">Dactylonectria macrodidyma</name>
    <dbReference type="NCBI Taxonomy" id="307937"/>
    <lineage>
        <taxon>Eukaryota</taxon>
        <taxon>Fungi</taxon>
        <taxon>Dikarya</taxon>
        <taxon>Ascomycota</taxon>
        <taxon>Pezizomycotina</taxon>
        <taxon>Sordariomycetes</taxon>
        <taxon>Hypocreomycetidae</taxon>
        <taxon>Hypocreales</taxon>
        <taxon>Nectriaceae</taxon>
        <taxon>Dactylonectria</taxon>
    </lineage>
</organism>
<reference evidence="2" key="1">
    <citation type="journal article" date="2021" name="Nat. Commun.">
        <title>Genetic determinants of endophytism in the Arabidopsis root mycobiome.</title>
        <authorList>
            <person name="Mesny F."/>
            <person name="Miyauchi S."/>
            <person name="Thiergart T."/>
            <person name="Pickel B."/>
            <person name="Atanasova L."/>
            <person name="Karlsson M."/>
            <person name="Huettel B."/>
            <person name="Barry K.W."/>
            <person name="Haridas S."/>
            <person name="Chen C."/>
            <person name="Bauer D."/>
            <person name="Andreopoulos W."/>
            <person name="Pangilinan J."/>
            <person name="LaButti K."/>
            <person name="Riley R."/>
            <person name="Lipzen A."/>
            <person name="Clum A."/>
            <person name="Drula E."/>
            <person name="Henrissat B."/>
            <person name="Kohler A."/>
            <person name="Grigoriev I.V."/>
            <person name="Martin F.M."/>
            <person name="Hacquard S."/>
        </authorList>
    </citation>
    <scope>NUCLEOTIDE SEQUENCE</scope>
    <source>
        <strain evidence="2">MPI-CAGE-AT-0147</strain>
    </source>
</reference>
<feature type="compositionally biased region" description="Polar residues" evidence="1">
    <location>
        <begin position="160"/>
        <end position="169"/>
    </location>
</feature>
<gene>
    <name evidence="2" type="ORF">EDB81DRAFT_792177</name>
</gene>
<accession>A0A9P9EZF6</accession>
<sequence>MGLPLFVAPVESDLPSKATDKNSSASPSRYGIRRHARQDSRERRAASRRHTAIRDVLRDHITEPGVRRISYAYEGRSSRPLPETGAFSDPQADDRHSRPFREVLREMVRSDERSRERFEEHLQGLFGSDGRGNRPSDNNEIEDVAATIGWWTGDPFPHLNRTQTTGSQDSRQDGEVRPRSHQRIPPPNGQQSTQLHRDTTTMGLRRGTDPRAHSLMMDAEDLERQRLVLLRQLRGTNAFGERERSLSPEGWDTLLTTLTPDPQPPSAGSSFQSTVASQSAGVSSRTSLTEPEPAAPGAPDCESGCENSDTEGAGPDQPSSGRVHRRRDGSRRVRVRVPDYNLDGVWDTPSGPLDLGGFSTADHLPDQTVTRRLRFASSLASDRERNRRLRERNGAASQRETGTIQLAEDGPLSVPLLHRSRHGWVGHLSVGTSDDEQGTERRSLNRESSATSGNFLNQEEEEWAGMQRIVRSLARREDIPDGWWAEAGLSRTLPQDGTD</sequence>
<feature type="region of interest" description="Disordered" evidence="1">
    <location>
        <begin position="152"/>
        <end position="216"/>
    </location>
</feature>
<name>A0A9P9EZF6_9HYPO</name>
<feature type="region of interest" description="Disordered" evidence="1">
    <location>
        <begin position="73"/>
        <end position="98"/>
    </location>
</feature>
<dbReference type="OrthoDB" id="3946700at2759"/>
<evidence type="ECO:0000313" key="3">
    <source>
        <dbReference type="Proteomes" id="UP000738349"/>
    </source>
</evidence>
<feature type="region of interest" description="Disordered" evidence="1">
    <location>
        <begin position="1"/>
        <end position="50"/>
    </location>
</feature>
<feature type="compositionally biased region" description="Polar residues" evidence="1">
    <location>
        <begin position="266"/>
        <end position="289"/>
    </location>
</feature>
<comment type="caution">
    <text evidence="2">The sequence shown here is derived from an EMBL/GenBank/DDBJ whole genome shotgun (WGS) entry which is preliminary data.</text>
</comment>
<feature type="region of interest" description="Disordered" evidence="1">
    <location>
        <begin position="428"/>
        <end position="453"/>
    </location>
</feature>
<protein>
    <submittedName>
        <fullName evidence="2">Uncharacterized protein</fullName>
    </submittedName>
</protein>
<dbReference type="Proteomes" id="UP000738349">
    <property type="component" value="Unassembled WGS sequence"/>
</dbReference>
<feature type="region of interest" description="Disordered" evidence="1">
    <location>
        <begin position="239"/>
        <end position="330"/>
    </location>
</feature>